<reference evidence="7 8" key="1">
    <citation type="submission" date="2018-03" db="EMBL/GenBank/DDBJ databases">
        <title>Whole genome sequencing of Histamine producing bacteria.</title>
        <authorList>
            <person name="Butler K."/>
        </authorList>
    </citation>
    <scope>NUCLEOTIDE SEQUENCE [LARGE SCALE GENOMIC DNA]</scope>
    <source>
        <strain evidence="7 8">Res.4.1</strain>
    </source>
</reference>
<name>A0A2T3KYE8_PHOLD</name>
<dbReference type="GO" id="GO:0016020">
    <property type="term" value="C:membrane"/>
    <property type="evidence" value="ECO:0007669"/>
    <property type="project" value="GOC"/>
</dbReference>
<protein>
    <submittedName>
        <fullName evidence="7">UDP-2,3-diacylglucosamine hydrolase</fullName>
    </submittedName>
</protein>
<dbReference type="Proteomes" id="UP000240530">
    <property type="component" value="Unassembled WGS sequence"/>
</dbReference>
<accession>A0A2T3KYE8</accession>
<dbReference type="PANTHER" id="PTHR34990:SF2">
    <property type="entry name" value="BLL8164 PROTEIN"/>
    <property type="match status" value="1"/>
</dbReference>
<proteinExistence type="predicted"/>
<dbReference type="GO" id="GO:0008758">
    <property type="term" value="F:UDP-2,3-diacylglucosamine hydrolase activity"/>
    <property type="evidence" value="ECO:0007669"/>
    <property type="project" value="TreeGrafter"/>
</dbReference>
<keyword evidence="1" id="KW-1003">Cell membrane</keyword>
<dbReference type="Gene3D" id="3.60.21.10">
    <property type="match status" value="1"/>
</dbReference>
<dbReference type="InterPro" id="IPR043461">
    <property type="entry name" value="LpxH-like"/>
</dbReference>
<keyword evidence="4" id="KW-0472">Membrane</keyword>
<gene>
    <name evidence="7" type="ORF">C0W93_03710</name>
</gene>
<sequence>MNINTYRTLWLSDIHLGCRDCKIDYLLDFFEHNQAETIILVGDIIDLWSQKHRAYWPQSHHAFLNLLIDKAHHGCKVIYIPGNHDEKIRDFLHYDFGHIQLERQYIHTTAIGKKILALHGDEFDDYVTVNRFHSYLGDKGYDFLLLLNRWLHVTRRKMNKPYWSLASYLKQRVDKAHQAIARFRQAAIGHAESQQVDGIICGHIHQPDLRLCKEIMYANCGDWVENCTLLTETHDGMIQLRHWTDTHCHIITDTNDLFKSEKTTLRPPSHDHAA</sequence>
<evidence type="ECO:0000256" key="3">
    <source>
        <dbReference type="ARBA" id="ARBA00022723"/>
    </source>
</evidence>
<comment type="caution">
    <text evidence="7">The sequence shown here is derived from an EMBL/GenBank/DDBJ whole genome shotgun (WGS) entry which is preliminary data.</text>
</comment>
<feature type="domain" description="Calcineurin-like phosphoesterase" evidence="6">
    <location>
        <begin position="7"/>
        <end position="207"/>
    </location>
</feature>
<evidence type="ECO:0000256" key="1">
    <source>
        <dbReference type="ARBA" id="ARBA00022475"/>
    </source>
</evidence>
<dbReference type="Pfam" id="PF00149">
    <property type="entry name" value="Metallophos"/>
    <property type="match status" value="1"/>
</dbReference>
<dbReference type="InterPro" id="IPR029052">
    <property type="entry name" value="Metallo-depent_PP-like"/>
</dbReference>
<dbReference type="GO" id="GO:0009245">
    <property type="term" value="P:lipid A biosynthetic process"/>
    <property type="evidence" value="ECO:0007669"/>
    <property type="project" value="TreeGrafter"/>
</dbReference>
<keyword evidence="3" id="KW-0479">Metal-binding</keyword>
<dbReference type="InterPro" id="IPR004843">
    <property type="entry name" value="Calcineurin-like_PHP"/>
</dbReference>
<dbReference type="SUPFAM" id="SSF56300">
    <property type="entry name" value="Metallo-dependent phosphatases"/>
    <property type="match status" value="1"/>
</dbReference>
<keyword evidence="7" id="KW-0378">Hydrolase</keyword>
<organism evidence="7 8">
    <name type="scientific">Photobacterium leiognathi subsp. mandapamensis</name>
    <name type="common">Photobacterium mandapamensis</name>
    <dbReference type="NCBI Taxonomy" id="48408"/>
    <lineage>
        <taxon>Bacteria</taxon>
        <taxon>Pseudomonadati</taxon>
        <taxon>Pseudomonadota</taxon>
        <taxon>Gammaproteobacteria</taxon>
        <taxon>Vibrionales</taxon>
        <taxon>Vibrionaceae</taxon>
        <taxon>Photobacterium</taxon>
    </lineage>
</organism>
<dbReference type="PANTHER" id="PTHR34990">
    <property type="entry name" value="UDP-2,3-DIACYLGLUCOSAMINE HYDROLASE-RELATED"/>
    <property type="match status" value="1"/>
</dbReference>
<evidence type="ECO:0000256" key="4">
    <source>
        <dbReference type="ARBA" id="ARBA00023136"/>
    </source>
</evidence>
<dbReference type="GO" id="GO:0046872">
    <property type="term" value="F:metal ion binding"/>
    <property type="evidence" value="ECO:0007669"/>
    <property type="project" value="UniProtKB-KW"/>
</dbReference>
<evidence type="ECO:0000313" key="7">
    <source>
        <dbReference type="EMBL" id="PSV12832.1"/>
    </source>
</evidence>
<dbReference type="AlphaFoldDB" id="A0A2T3KYE8"/>
<keyword evidence="5" id="KW-0464">Manganese</keyword>
<evidence type="ECO:0000313" key="8">
    <source>
        <dbReference type="Proteomes" id="UP000240530"/>
    </source>
</evidence>
<dbReference type="EMBL" id="PYNS01000002">
    <property type="protein sequence ID" value="PSV12832.1"/>
    <property type="molecule type" value="Genomic_DNA"/>
</dbReference>
<evidence type="ECO:0000256" key="2">
    <source>
        <dbReference type="ARBA" id="ARBA00022519"/>
    </source>
</evidence>
<evidence type="ECO:0000259" key="6">
    <source>
        <dbReference type="Pfam" id="PF00149"/>
    </source>
</evidence>
<dbReference type="RefSeq" id="WP_107184306.1">
    <property type="nucleotide sequence ID" value="NZ_CP131575.1"/>
</dbReference>
<dbReference type="CDD" id="cd07398">
    <property type="entry name" value="MPP_YbbF-LpxH"/>
    <property type="match status" value="1"/>
</dbReference>
<evidence type="ECO:0000256" key="5">
    <source>
        <dbReference type="ARBA" id="ARBA00023211"/>
    </source>
</evidence>
<keyword evidence="2" id="KW-0997">Cell inner membrane</keyword>